<comment type="caution">
    <text evidence="1">The sequence shown here is derived from an EMBL/GenBank/DDBJ whole genome shotgun (WGS) entry which is preliminary data.</text>
</comment>
<gene>
    <name evidence="1" type="ORF">S03H2_67476</name>
</gene>
<organism evidence="1">
    <name type="scientific">marine sediment metagenome</name>
    <dbReference type="NCBI Taxonomy" id="412755"/>
    <lineage>
        <taxon>unclassified sequences</taxon>
        <taxon>metagenomes</taxon>
        <taxon>ecological metagenomes</taxon>
    </lineage>
</organism>
<evidence type="ECO:0000313" key="1">
    <source>
        <dbReference type="EMBL" id="GAH76573.1"/>
    </source>
</evidence>
<proteinExistence type="predicted"/>
<reference evidence="1" key="1">
    <citation type="journal article" date="2014" name="Front. Microbiol.">
        <title>High frequency of phylogenetically diverse reductive dehalogenase-homologous genes in deep subseafloor sedimentary metagenomes.</title>
        <authorList>
            <person name="Kawai M."/>
            <person name="Futagami T."/>
            <person name="Toyoda A."/>
            <person name="Takaki Y."/>
            <person name="Nishi S."/>
            <person name="Hori S."/>
            <person name="Arai W."/>
            <person name="Tsubouchi T."/>
            <person name="Morono Y."/>
            <person name="Uchiyama I."/>
            <person name="Ito T."/>
            <person name="Fujiyama A."/>
            <person name="Inagaki F."/>
            <person name="Takami H."/>
        </authorList>
    </citation>
    <scope>NUCLEOTIDE SEQUENCE</scope>
    <source>
        <strain evidence="1">Expedition CK06-06</strain>
    </source>
</reference>
<sequence>MSALGVSILRHWNYILKRNALLIIKTPNLDTIIDYYKSGKIPFNELVRKLYGQQDNDGNYHCVGFNQNALYSELMHAG</sequence>
<accession>X1K3D9</accession>
<protein>
    <submittedName>
        <fullName evidence="1">Uncharacterized protein</fullName>
    </submittedName>
</protein>
<name>X1K3D9_9ZZZZ</name>
<dbReference type="AlphaFoldDB" id="X1K3D9"/>
<dbReference type="EMBL" id="BARU01044186">
    <property type="protein sequence ID" value="GAH76573.1"/>
    <property type="molecule type" value="Genomic_DNA"/>
</dbReference>
<feature type="non-terminal residue" evidence="1">
    <location>
        <position position="78"/>
    </location>
</feature>